<dbReference type="InParanoid" id="C5KEN6"/>
<accession>C5KEN6</accession>
<evidence type="ECO:0000256" key="1">
    <source>
        <dbReference type="SAM" id="MobiDB-lite"/>
    </source>
</evidence>
<dbReference type="AlphaFoldDB" id="C5KEN6"/>
<feature type="region of interest" description="Disordered" evidence="1">
    <location>
        <begin position="51"/>
        <end position="75"/>
    </location>
</feature>
<evidence type="ECO:0000313" key="2">
    <source>
        <dbReference type="EMBL" id="EER17057.1"/>
    </source>
</evidence>
<evidence type="ECO:0000313" key="3">
    <source>
        <dbReference type="Proteomes" id="UP000007800"/>
    </source>
</evidence>
<name>C5KEN6_PERM5</name>
<dbReference type="Proteomes" id="UP000007800">
    <property type="component" value="Unassembled WGS sequence"/>
</dbReference>
<organism evidence="3">
    <name type="scientific">Perkinsus marinus (strain ATCC 50983 / TXsc)</name>
    <dbReference type="NCBI Taxonomy" id="423536"/>
    <lineage>
        <taxon>Eukaryota</taxon>
        <taxon>Sar</taxon>
        <taxon>Alveolata</taxon>
        <taxon>Perkinsozoa</taxon>
        <taxon>Perkinsea</taxon>
        <taxon>Perkinsida</taxon>
        <taxon>Perkinsidae</taxon>
        <taxon>Perkinsus</taxon>
    </lineage>
</organism>
<gene>
    <name evidence="2" type="ORF">Pmar_PMAR001513</name>
</gene>
<dbReference type="RefSeq" id="XP_002785261.1">
    <property type="nucleotide sequence ID" value="XM_002785215.1"/>
</dbReference>
<proteinExistence type="predicted"/>
<dbReference type="EMBL" id="GG672373">
    <property type="protein sequence ID" value="EER17057.1"/>
    <property type="molecule type" value="Genomic_DNA"/>
</dbReference>
<feature type="non-terminal residue" evidence="2">
    <location>
        <position position="92"/>
    </location>
</feature>
<reference evidence="2 3" key="1">
    <citation type="submission" date="2008-07" db="EMBL/GenBank/DDBJ databases">
        <authorList>
            <person name="El-Sayed N."/>
            <person name="Caler E."/>
            <person name="Inman J."/>
            <person name="Amedeo P."/>
            <person name="Hass B."/>
            <person name="Wortman J."/>
        </authorList>
    </citation>
    <scope>NUCLEOTIDE SEQUENCE [LARGE SCALE GENOMIC DNA]</scope>
    <source>
        <strain evidence="3">ATCC 50983 / TXsc</strain>
    </source>
</reference>
<dbReference type="GeneID" id="9053153"/>
<keyword evidence="3" id="KW-1185">Reference proteome</keyword>
<sequence length="92" mass="9616">MPYESAGSVASGLMDAPHPNVGDRYMSGGAAAANTFTMRSNCSRAYKLLESDDVDEHNPPGAGSSGAEARTAKKKKGSFIGVFVPTCENMWG</sequence>
<dbReference type="OMA" id="DEHNPPG"/>
<protein>
    <submittedName>
        <fullName evidence="2">Uncharacterized protein</fullName>
    </submittedName>
</protein>